<dbReference type="InterPro" id="IPR050126">
    <property type="entry name" value="Ap4A_hydrolase"/>
</dbReference>
<protein>
    <submittedName>
        <fullName evidence="2">Serine/threonine protein phosphatase</fullName>
    </submittedName>
</protein>
<evidence type="ECO:0000259" key="1">
    <source>
        <dbReference type="PROSITE" id="PS00125"/>
    </source>
</evidence>
<sequence length="242" mass="27237">MSQAKPGGRQIVIGDVHGQYAALSQLLEAIAPGVDDRIYFLGDLVDRGPDSAAVVELVRHHDYYCLRGNHEEMMMAAFSQKGLDTSKLLFWGGCGGQETLASYTSQDLLWEHVRWLQTLPLYFDLGDLWLVHAGVDPTLTLGEQTSQEFCWIRDLFHQSDEPYFADKTIVTGHTISFTLPGVNPGQVAQGVGWLDIDTGAYHRRSGWLTALDWTNQEVWQVNTFSRDCRHNPLENITAMIRL</sequence>
<dbReference type="InterPro" id="IPR004843">
    <property type="entry name" value="Calcineurin-like_PHP"/>
</dbReference>
<dbReference type="InterPro" id="IPR006186">
    <property type="entry name" value="Ser/Thr-sp_prot-phosphatase"/>
</dbReference>
<evidence type="ECO:0000313" key="3">
    <source>
        <dbReference type="Proteomes" id="UP001154265"/>
    </source>
</evidence>
<dbReference type="RefSeq" id="WP_277865957.1">
    <property type="nucleotide sequence ID" value="NZ_JAKKUT010000002.1"/>
</dbReference>
<gene>
    <name evidence="2" type="ORF">L3556_03685</name>
</gene>
<keyword evidence="3" id="KW-1185">Reference proteome</keyword>
<organism evidence="2 3">
    <name type="scientific">Candidatus Synechococcus calcipolaris G9</name>
    <dbReference type="NCBI Taxonomy" id="1497997"/>
    <lineage>
        <taxon>Bacteria</taxon>
        <taxon>Bacillati</taxon>
        <taxon>Cyanobacteriota</taxon>
        <taxon>Cyanophyceae</taxon>
        <taxon>Synechococcales</taxon>
        <taxon>Synechococcaceae</taxon>
        <taxon>Synechococcus</taxon>
    </lineage>
</organism>
<accession>A0ABT6EW79</accession>
<dbReference type="PROSITE" id="PS00125">
    <property type="entry name" value="SER_THR_PHOSPHATASE"/>
    <property type="match status" value="1"/>
</dbReference>
<dbReference type="InterPro" id="IPR029052">
    <property type="entry name" value="Metallo-depent_PP-like"/>
</dbReference>
<name>A0ABT6EW79_9SYNE</name>
<dbReference type="PANTHER" id="PTHR42850">
    <property type="entry name" value="METALLOPHOSPHOESTERASE"/>
    <property type="match status" value="1"/>
</dbReference>
<dbReference type="EMBL" id="JAKKUT010000002">
    <property type="protein sequence ID" value="MDG2990039.1"/>
    <property type="molecule type" value="Genomic_DNA"/>
</dbReference>
<reference evidence="2" key="1">
    <citation type="journal article" date="2022" name="Genome Biol. Evol.">
        <title>A New Gene Family Diagnostic for Intracellular Biomineralization of Amorphous Ca Carbonates by Cyanobacteria.</title>
        <authorList>
            <person name="Benzerara K."/>
            <person name="Duprat E."/>
            <person name="Bitard-Feildel T."/>
            <person name="Caumes G."/>
            <person name="Cassier-Chauvat C."/>
            <person name="Chauvat F."/>
            <person name="Dezi M."/>
            <person name="Diop S.I."/>
            <person name="Gaschignard G."/>
            <person name="Gorgen S."/>
            <person name="Gugger M."/>
            <person name="Lopez-Garcia P."/>
            <person name="Millet M."/>
            <person name="Skouri-Panet F."/>
            <person name="Moreira D."/>
            <person name="Callebaut I."/>
        </authorList>
    </citation>
    <scope>NUCLEOTIDE SEQUENCE</scope>
    <source>
        <strain evidence="2">G9</strain>
    </source>
</reference>
<dbReference type="Gene3D" id="3.60.21.10">
    <property type="match status" value="1"/>
</dbReference>
<dbReference type="PANTHER" id="PTHR42850:SF4">
    <property type="entry name" value="ZINC-DEPENDENT ENDOPOLYPHOSPHATASE"/>
    <property type="match status" value="1"/>
</dbReference>
<reference evidence="2" key="2">
    <citation type="submission" date="2022-01" db="EMBL/GenBank/DDBJ databases">
        <authorList>
            <person name="Zivanovic Y."/>
            <person name="Moreira D."/>
            <person name="Lopez-Garcia P."/>
        </authorList>
    </citation>
    <scope>NUCLEOTIDE SEQUENCE</scope>
    <source>
        <strain evidence="2">G9</strain>
    </source>
</reference>
<dbReference type="CDD" id="cd00144">
    <property type="entry name" value="MPP_PPP_family"/>
    <property type="match status" value="1"/>
</dbReference>
<dbReference type="SUPFAM" id="SSF56300">
    <property type="entry name" value="Metallo-dependent phosphatases"/>
    <property type="match status" value="1"/>
</dbReference>
<feature type="domain" description="Serine/threonine specific protein phosphatases" evidence="1">
    <location>
        <begin position="66"/>
        <end position="71"/>
    </location>
</feature>
<dbReference type="Proteomes" id="UP001154265">
    <property type="component" value="Unassembled WGS sequence"/>
</dbReference>
<evidence type="ECO:0000313" key="2">
    <source>
        <dbReference type="EMBL" id="MDG2990039.1"/>
    </source>
</evidence>
<dbReference type="Pfam" id="PF00149">
    <property type="entry name" value="Metallophos"/>
    <property type="match status" value="1"/>
</dbReference>
<comment type="caution">
    <text evidence="2">The sequence shown here is derived from an EMBL/GenBank/DDBJ whole genome shotgun (WGS) entry which is preliminary data.</text>
</comment>
<proteinExistence type="predicted"/>